<comment type="caution">
    <text evidence="4">The sequence shown here is derived from an EMBL/GenBank/DDBJ whole genome shotgun (WGS) entry which is preliminary data.</text>
</comment>
<protein>
    <submittedName>
        <fullName evidence="4">Acetyl esterase/lipase</fullName>
    </submittedName>
</protein>
<dbReference type="Gene3D" id="3.40.50.1820">
    <property type="entry name" value="alpha/beta hydrolase"/>
    <property type="match status" value="1"/>
</dbReference>
<organism evidence="4 5">
    <name type="scientific">Crossiella cryophila</name>
    <dbReference type="NCBI Taxonomy" id="43355"/>
    <lineage>
        <taxon>Bacteria</taxon>
        <taxon>Bacillati</taxon>
        <taxon>Actinomycetota</taxon>
        <taxon>Actinomycetes</taxon>
        <taxon>Pseudonocardiales</taxon>
        <taxon>Pseudonocardiaceae</taxon>
        <taxon>Crossiella</taxon>
    </lineage>
</organism>
<evidence type="ECO:0000256" key="2">
    <source>
        <dbReference type="ARBA" id="ARBA00022801"/>
    </source>
</evidence>
<dbReference type="Pfam" id="PF07859">
    <property type="entry name" value="Abhydrolase_3"/>
    <property type="match status" value="1"/>
</dbReference>
<evidence type="ECO:0000313" key="5">
    <source>
        <dbReference type="Proteomes" id="UP000533598"/>
    </source>
</evidence>
<dbReference type="InterPro" id="IPR029058">
    <property type="entry name" value="AB_hydrolase_fold"/>
</dbReference>
<dbReference type="PANTHER" id="PTHR48081">
    <property type="entry name" value="AB HYDROLASE SUPERFAMILY PROTEIN C4A8.06C"/>
    <property type="match status" value="1"/>
</dbReference>
<dbReference type="Proteomes" id="UP000533598">
    <property type="component" value="Unassembled WGS sequence"/>
</dbReference>
<gene>
    <name evidence="4" type="ORF">HNR67_007603</name>
</gene>
<dbReference type="GO" id="GO:0016787">
    <property type="term" value="F:hydrolase activity"/>
    <property type="evidence" value="ECO:0007669"/>
    <property type="project" value="UniProtKB-KW"/>
</dbReference>
<keyword evidence="5" id="KW-1185">Reference proteome</keyword>
<dbReference type="RefSeq" id="WP_185008095.1">
    <property type="nucleotide sequence ID" value="NZ_BAAAUI010000008.1"/>
</dbReference>
<evidence type="ECO:0000256" key="1">
    <source>
        <dbReference type="ARBA" id="ARBA00010515"/>
    </source>
</evidence>
<evidence type="ECO:0000313" key="4">
    <source>
        <dbReference type="EMBL" id="MBB4681485.1"/>
    </source>
</evidence>
<reference evidence="4 5" key="1">
    <citation type="submission" date="2020-08" db="EMBL/GenBank/DDBJ databases">
        <title>Sequencing the genomes of 1000 actinobacteria strains.</title>
        <authorList>
            <person name="Klenk H.-P."/>
        </authorList>
    </citation>
    <scope>NUCLEOTIDE SEQUENCE [LARGE SCALE GENOMIC DNA]</scope>
    <source>
        <strain evidence="4 5">DSM 44230</strain>
    </source>
</reference>
<dbReference type="PANTHER" id="PTHR48081:SF8">
    <property type="entry name" value="ALPHA_BETA HYDROLASE FOLD-3 DOMAIN-CONTAINING PROTEIN-RELATED"/>
    <property type="match status" value="1"/>
</dbReference>
<dbReference type="InterPro" id="IPR013094">
    <property type="entry name" value="AB_hydrolase_3"/>
</dbReference>
<feature type="domain" description="Alpha/beta hydrolase fold-3" evidence="3">
    <location>
        <begin position="80"/>
        <end position="287"/>
    </location>
</feature>
<dbReference type="AlphaFoldDB" id="A0A7W7FXW4"/>
<dbReference type="PROSITE" id="PS01173">
    <property type="entry name" value="LIPASE_GDXG_HIS"/>
    <property type="match status" value="1"/>
</dbReference>
<accession>A0A7W7FXW4</accession>
<keyword evidence="2" id="KW-0378">Hydrolase</keyword>
<comment type="similarity">
    <text evidence="1">Belongs to the 'GDXG' lipolytic enzyme family.</text>
</comment>
<dbReference type="InterPro" id="IPR050300">
    <property type="entry name" value="GDXG_lipolytic_enzyme"/>
</dbReference>
<dbReference type="InterPro" id="IPR002168">
    <property type="entry name" value="Lipase_GDXG_HIS_AS"/>
</dbReference>
<dbReference type="SUPFAM" id="SSF53474">
    <property type="entry name" value="alpha/beta-Hydrolases"/>
    <property type="match status" value="1"/>
</dbReference>
<dbReference type="EMBL" id="JACHMH010000001">
    <property type="protein sequence ID" value="MBB4681485.1"/>
    <property type="molecule type" value="Genomic_DNA"/>
</dbReference>
<sequence>MTYAIDPELATWLAMAPELPMSDLATVRARMVEMTAQSPRPTPVNPVEIRELTIPGPADAPEVTVRVYTPTSEPGPRPALVYIHGGGFVLGDLDTAEGSALQIADEIGAVVVAMDYRLAPEHPFPAGLEDCYATLEWTAKNAAELGVDPDRIAVGGDSAGGGLSAAVALLARDRSGPKLVFQLLNIPELDDRLTTPSMTAYTDTPLWHRPGAIMSWDYYLGEGKRGTAEVSPYAAPARATDLSGLPPAFVATCEFDPLRDEGIDYAQRLVQAGVHTELHLYPGTFHGSGVVKDAAVTVRMRDDMLGALARALRGASS</sequence>
<proteinExistence type="inferred from homology"/>
<name>A0A7W7FXW4_9PSEU</name>
<evidence type="ECO:0000259" key="3">
    <source>
        <dbReference type="Pfam" id="PF07859"/>
    </source>
</evidence>